<protein>
    <submittedName>
        <fullName evidence="1">Nuclear distribution protein</fullName>
    </submittedName>
</protein>
<dbReference type="OrthoDB" id="5403729at2759"/>
<keyword evidence="2" id="KW-1185">Reference proteome</keyword>
<dbReference type="EMBL" id="JAGSXJ010000017">
    <property type="protein sequence ID" value="KAH6683748.1"/>
    <property type="molecule type" value="Genomic_DNA"/>
</dbReference>
<dbReference type="AlphaFoldDB" id="A0A9P9A980"/>
<proteinExistence type="predicted"/>
<evidence type="ECO:0000313" key="2">
    <source>
        <dbReference type="Proteomes" id="UP000770015"/>
    </source>
</evidence>
<reference evidence="1" key="1">
    <citation type="journal article" date="2021" name="Nat. Commun.">
        <title>Genetic determinants of endophytism in the Arabidopsis root mycobiome.</title>
        <authorList>
            <person name="Mesny F."/>
            <person name="Miyauchi S."/>
            <person name="Thiergart T."/>
            <person name="Pickel B."/>
            <person name="Atanasova L."/>
            <person name="Karlsson M."/>
            <person name="Huettel B."/>
            <person name="Barry K.W."/>
            <person name="Haridas S."/>
            <person name="Chen C."/>
            <person name="Bauer D."/>
            <person name="Andreopoulos W."/>
            <person name="Pangilinan J."/>
            <person name="LaButti K."/>
            <person name="Riley R."/>
            <person name="Lipzen A."/>
            <person name="Clum A."/>
            <person name="Drula E."/>
            <person name="Henrissat B."/>
            <person name="Kohler A."/>
            <person name="Grigoriev I.V."/>
            <person name="Martin F.M."/>
            <person name="Hacquard S."/>
        </authorList>
    </citation>
    <scope>NUCLEOTIDE SEQUENCE</scope>
    <source>
        <strain evidence="1">MPI-SDFR-AT-0117</strain>
    </source>
</reference>
<sequence>MASHVDSPFSSTVRLLEARLSRIEHLLFGAPVAPPSARLDPPAIENVEALERRFHNLMGQVKVYAELMKLYRTNPSLFNSNSPSEPPIDLSPEAIRATVIASASSYPATASSLTSVSDCPIPDASQSAALAALIPRLRGVAATQTAQKAEAADLRARSEAVIQAWYEDGVLETSRFVADVEGRLSKIERHTRRAEKDNATEEVF</sequence>
<accession>A0A9P9A980</accession>
<organism evidence="1 2">
    <name type="scientific">Plectosphaerella plurivora</name>
    <dbReference type="NCBI Taxonomy" id="936078"/>
    <lineage>
        <taxon>Eukaryota</taxon>
        <taxon>Fungi</taxon>
        <taxon>Dikarya</taxon>
        <taxon>Ascomycota</taxon>
        <taxon>Pezizomycotina</taxon>
        <taxon>Sordariomycetes</taxon>
        <taxon>Hypocreomycetidae</taxon>
        <taxon>Glomerellales</taxon>
        <taxon>Plectosphaerellaceae</taxon>
        <taxon>Plectosphaerella</taxon>
    </lineage>
</organism>
<comment type="caution">
    <text evidence="1">The sequence shown here is derived from an EMBL/GenBank/DDBJ whole genome shotgun (WGS) entry which is preliminary data.</text>
</comment>
<gene>
    <name evidence="1" type="ORF">F5X68DRAFT_23843</name>
</gene>
<evidence type="ECO:0000313" key="1">
    <source>
        <dbReference type="EMBL" id="KAH6683748.1"/>
    </source>
</evidence>
<name>A0A9P9A980_9PEZI</name>
<dbReference type="Proteomes" id="UP000770015">
    <property type="component" value="Unassembled WGS sequence"/>
</dbReference>